<dbReference type="InterPro" id="IPR012133">
    <property type="entry name" value="Alpha-hydoxy_acid_DH_FMN"/>
</dbReference>
<evidence type="ECO:0000256" key="7">
    <source>
        <dbReference type="PIRSR" id="PIRSR000138-2"/>
    </source>
</evidence>
<dbReference type="EC" id="1.1.1.27" evidence="9"/>
<feature type="binding site" evidence="7">
    <location>
        <position position="108"/>
    </location>
    <ligand>
        <name>FMN</name>
        <dbReference type="ChEBI" id="CHEBI:58210"/>
    </ligand>
</feature>
<evidence type="ECO:0000256" key="3">
    <source>
        <dbReference type="ARBA" id="ARBA00022643"/>
    </source>
</evidence>
<dbReference type="InterPro" id="IPR013785">
    <property type="entry name" value="Aldolase_TIM"/>
</dbReference>
<accession>A0A2S0MV90</accession>
<proteinExistence type="inferred from homology"/>
<sequence>MNLVPVSVGDYRRIAERKLPRFLFDYVDGGAYGEVTLARNVADFAGIVPRQRVMRDVSSVETSTRLAGTDCAMPLALAPVGMGGMLARRAEIQAKRAADAAGVPFTLSTVSICSLEEIAAVSDRPFWFQLYMLRDRGVVTEILDRAWAVGVRTLVFTVDLAVVGERYRDIRNGIAGGTGRWGQLRSGPLSYLSHPRWLWDVGVTGKPHTFGNLAAYVPAATNPTQYREWVGRQFDASVTWEDIAWLRQQWKGQLIIKGVLSPEDGIAAARAGADAVIVSNHGGRQLDGVASSISMLPQLREAVPDTVSVLMDGGVRSGLDMFRAVALGADGVMIGRPWAYAVAARGEAGVSAMLTAFAREMSVAMALCGVTSVADISRDLVALEGDNR</sequence>
<protein>
    <submittedName>
        <fullName evidence="9">L-lactate dehydrogenase</fullName>
        <ecNumber evidence="9">1.1.1.27</ecNumber>
    </submittedName>
</protein>
<dbReference type="PROSITE" id="PS00557">
    <property type="entry name" value="FMN_HYDROXY_ACID_DH_1"/>
    <property type="match status" value="1"/>
</dbReference>
<evidence type="ECO:0000313" key="10">
    <source>
        <dbReference type="Proteomes" id="UP000237655"/>
    </source>
</evidence>
<dbReference type="PANTHER" id="PTHR10578">
    <property type="entry name" value="S -2-HYDROXY-ACID OXIDASE-RELATED"/>
    <property type="match status" value="1"/>
</dbReference>
<feature type="binding site" evidence="7">
    <location>
        <position position="129"/>
    </location>
    <ligand>
        <name>FMN</name>
        <dbReference type="ChEBI" id="CHEBI:58210"/>
    </ligand>
</feature>
<dbReference type="GO" id="GO:0004459">
    <property type="term" value="F:L-lactate dehydrogenase (NAD+) activity"/>
    <property type="evidence" value="ECO:0007669"/>
    <property type="project" value="UniProtKB-EC"/>
</dbReference>
<feature type="binding site" evidence="7">
    <location>
        <position position="279"/>
    </location>
    <ligand>
        <name>FMN</name>
        <dbReference type="ChEBI" id="CHEBI:58210"/>
    </ligand>
</feature>
<dbReference type="GO" id="GO:0010181">
    <property type="term" value="F:FMN binding"/>
    <property type="evidence" value="ECO:0007669"/>
    <property type="project" value="InterPro"/>
</dbReference>
<feature type="binding site" evidence="7">
    <location>
        <position position="131"/>
    </location>
    <ligand>
        <name>glyoxylate</name>
        <dbReference type="ChEBI" id="CHEBI:36655"/>
    </ligand>
</feature>
<dbReference type="Proteomes" id="UP000237655">
    <property type="component" value="Chromosome"/>
</dbReference>
<comment type="similarity">
    <text evidence="5">Belongs to the FMN-dependent alpha-hydroxy acid dehydrogenase family.</text>
</comment>
<evidence type="ECO:0000256" key="1">
    <source>
        <dbReference type="ARBA" id="ARBA00001917"/>
    </source>
</evidence>
<gene>
    <name evidence="9" type="ORF">C6Y53_12635</name>
</gene>
<evidence type="ECO:0000256" key="2">
    <source>
        <dbReference type="ARBA" id="ARBA00022630"/>
    </source>
</evidence>
<keyword evidence="4 9" id="KW-0560">Oxidoreductase</keyword>
<evidence type="ECO:0000256" key="4">
    <source>
        <dbReference type="ARBA" id="ARBA00023002"/>
    </source>
</evidence>
<evidence type="ECO:0000256" key="5">
    <source>
        <dbReference type="ARBA" id="ARBA00024042"/>
    </source>
</evidence>
<feature type="active site" description="Proton acceptor" evidence="6">
    <location>
        <position position="281"/>
    </location>
</feature>
<feature type="binding site" evidence="7">
    <location>
        <begin position="312"/>
        <end position="316"/>
    </location>
    <ligand>
        <name>FMN</name>
        <dbReference type="ChEBI" id="CHEBI:58210"/>
    </ligand>
</feature>
<feature type="binding site" evidence="7">
    <location>
        <position position="157"/>
    </location>
    <ligand>
        <name>FMN</name>
        <dbReference type="ChEBI" id="CHEBI:58210"/>
    </ligand>
</feature>
<dbReference type="FunFam" id="3.20.20.70:FF:000029">
    <property type="entry name" value="L-lactate dehydrogenase"/>
    <property type="match status" value="1"/>
</dbReference>
<evidence type="ECO:0000313" key="9">
    <source>
        <dbReference type="EMBL" id="AVO39795.1"/>
    </source>
</evidence>
<feature type="binding site" evidence="7">
    <location>
        <begin position="335"/>
        <end position="336"/>
    </location>
    <ligand>
        <name>FMN</name>
        <dbReference type="ChEBI" id="CHEBI:58210"/>
    </ligand>
</feature>
<feature type="binding site" evidence="7">
    <location>
        <position position="166"/>
    </location>
    <ligand>
        <name>glyoxylate</name>
        <dbReference type="ChEBI" id="CHEBI:36655"/>
    </ligand>
</feature>
<organism evidence="9 10">
    <name type="scientific">Pukyongiella litopenaei</name>
    <dbReference type="NCBI Taxonomy" id="2605946"/>
    <lineage>
        <taxon>Bacteria</taxon>
        <taxon>Pseudomonadati</taxon>
        <taxon>Pseudomonadota</taxon>
        <taxon>Alphaproteobacteria</taxon>
        <taxon>Rhodobacterales</taxon>
        <taxon>Paracoccaceae</taxon>
        <taxon>Pukyongiella</taxon>
    </lineage>
</organism>
<feature type="binding site" evidence="7">
    <location>
        <position position="281"/>
    </location>
    <ligand>
        <name>glyoxylate</name>
        <dbReference type="ChEBI" id="CHEBI:36655"/>
    </ligand>
</feature>
<dbReference type="PIRSF" id="PIRSF000138">
    <property type="entry name" value="Al-hdrx_acd_dh"/>
    <property type="match status" value="1"/>
</dbReference>
<dbReference type="Pfam" id="PF01070">
    <property type="entry name" value="FMN_dh"/>
    <property type="match status" value="1"/>
</dbReference>
<dbReference type="EMBL" id="CP027665">
    <property type="protein sequence ID" value="AVO39795.1"/>
    <property type="molecule type" value="Genomic_DNA"/>
</dbReference>
<dbReference type="InterPro" id="IPR000262">
    <property type="entry name" value="FMN-dep_DH"/>
</dbReference>
<dbReference type="AlphaFoldDB" id="A0A2S0MV90"/>
<dbReference type="SUPFAM" id="SSF51395">
    <property type="entry name" value="FMN-linked oxidoreductases"/>
    <property type="match status" value="1"/>
</dbReference>
<dbReference type="Gene3D" id="3.20.20.70">
    <property type="entry name" value="Aldolase class I"/>
    <property type="match status" value="1"/>
</dbReference>
<dbReference type="InterPro" id="IPR037396">
    <property type="entry name" value="FMN_HAD"/>
</dbReference>
<keyword evidence="2 7" id="KW-0285">Flavoprotein</keyword>
<dbReference type="GO" id="GO:0005886">
    <property type="term" value="C:plasma membrane"/>
    <property type="evidence" value="ECO:0007669"/>
    <property type="project" value="TreeGrafter"/>
</dbReference>
<evidence type="ECO:0000256" key="6">
    <source>
        <dbReference type="PIRSR" id="PIRSR000138-1"/>
    </source>
</evidence>
<dbReference type="PROSITE" id="PS51349">
    <property type="entry name" value="FMN_HYDROXY_ACID_DH_2"/>
    <property type="match status" value="1"/>
</dbReference>
<keyword evidence="10" id="KW-1185">Reference proteome</keyword>
<keyword evidence="3 7" id="KW-0288">FMN</keyword>
<feature type="binding site" evidence="7">
    <location>
        <begin position="79"/>
        <end position="81"/>
    </location>
    <ligand>
        <name>FMN</name>
        <dbReference type="ChEBI" id="CHEBI:58210"/>
    </ligand>
</feature>
<dbReference type="InterPro" id="IPR008259">
    <property type="entry name" value="FMN_hydac_DH_AS"/>
</dbReference>
<feature type="binding site" evidence="7">
    <location>
        <position position="257"/>
    </location>
    <ligand>
        <name>FMN</name>
        <dbReference type="ChEBI" id="CHEBI:58210"/>
    </ligand>
</feature>
<dbReference type="GO" id="GO:0009060">
    <property type="term" value="P:aerobic respiration"/>
    <property type="evidence" value="ECO:0007669"/>
    <property type="project" value="TreeGrafter"/>
</dbReference>
<feature type="binding site" evidence="7">
    <location>
        <position position="284"/>
    </location>
    <ligand>
        <name>glyoxylate</name>
        <dbReference type="ChEBI" id="CHEBI:36655"/>
    </ligand>
</feature>
<reference evidence="10" key="1">
    <citation type="submission" date="2018-03" db="EMBL/GenBank/DDBJ databases">
        <title>Genomic analysis of the strain SH-1 isolated from shrimp intestine.</title>
        <authorList>
            <person name="Kim Y.-S."/>
            <person name="Kim S.-E."/>
            <person name="Kim K.-H."/>
        </authorList>
    </citation>
    <scope>NUCLEOTIDE SEQUENCE [LARGE SCALE GENOMIC DNA]</scope>
    <source>
        <strain evidence="10">SH-1</strain>
    </source>
</reference>
<feature type="domain" description="FMN hydroxy acid dehydrogenase" evidence="8">
    <location>
        <begin position="1"/>
        <end position="386"/>
    </location>
</feature>
<comment type="cofactor">
    <cofactor evidence="1">
        <name>FMN</name>
        <dbReference type="ChEBI" id="CHEBI:58210"/>
    </cofactor>
</comment>
<dbReference type="CDD" id="cd02809">
    <property type="entry name" value="alpha_hydroxyacid_oxid_FMN"/>
    <property type="match status" value="1"/>
</dbReference>
<evidence type="ECO:0000259" key="8">
    <source>
        <dbReference type="PROSITE" id="PS51349"/>
    </source>
</evidence>
<name>A0A2S0MV90_9RHOB</name>
<dbReference type="PANTHER" id="PTHR10578:SF85">
    <property type="entry name" value="L-LACTATE DEHYDROGENASE"/>
    <property type="match status" value="1"/>
</dbReference>
<dbReference type="KEGG" id="thas:C6Y53_12635"/>
<feature type="binding site" evidence="7">
    <location>
        <position position="26"/>
    </location>
    <ligand>
        <name>glyoxylate</name>
        <dbReference type="ChEBI" id="CHEBI:36655"/>
    </ligand>
</feature>
<dbReference type="NCBIfam" id="NF008398">
    <property type="entry name" value="PRK11197.1"/>
    <property type="match status" value="1"/>
</dbReference>